<protein>
    <submittedName>
        <fullName evidence="1">Uncharacterized protein</fullName>
    </submittedName>
</protein>
<dbReference type="AlphaFoldDB" id="A0A0C2NF33"/>
<sequence length="141" mass="17035">MLLPTGTLICIELYDIQELDDEIYVRESNPFKDLQVEIMVNIFFLYLLEAKTTNMFLKMEDHYRNFMAERCYIVYLYSFAVQEETDDRIYSIISRMCALESENYMESEIHTEILQSIARRYTSSRKRKYSEIDTTINFFLF</sequence>
<comment type="caution">
    <text evidence="1">The sequence shown here is derived from an EMBL/GenBank/DDBJ whole genome shotgun (WGS) entry which is preliminary data.</text>
</comment>
<evidence type="ECO:0000313" key="2">
    <source>
        <dbReference type="Proteomes" id="UP000031668"/>
    </source>
</evidence>
<dbReference type="EMBL" id="JWZT01000111">
    <property type="protein sequence ID" value="KII74980.1"/>
    <property type="molecule type" value="Genomic_DNA"/>
</dbReference>
<keyword evidence="2" id="KW-1185">Reference proteome</keyword>
<accession>A0A0C2NF33</accession>
<proteinExistence type="predicted"/>
<dbReference type="Proteomes" id="UP000031668">
    <property type="component" value="Unassembled WGS sequence"/>
</dbReference>
<organism evidence="1 2">
    <name type="scientific">Thelohanellus kitauei</name>
    <name type="common">Myxosporean</name>
    <dbReference type="NCBI Taxonomy" id="669202"/>
    <lineage>
        <taxon>Eukaryota</taxon>
        <taxon>Metazoa</taxon>
        <taxon>Cnidaria</taxon>
        <taxon>Myxozoa</taxon>
        <taxon>Myxosporea</taxon>
        <taxon>Bivalvulida</taxon>
        <taxon>Platysporina</taxon>
        <taxon>Myxobolidae</taxon>
        <taxon>Thelohanellus</taxon>
    </lineage>
</organism>
<gene>
    <name evidence="1" type="ORF">RF11_01225</name>
</gene>
<reference evidence="1 2" key="1">
    <citation type="journal article" date="2014" name="Genome Biol. Evol.">
        <title>The genome of the myxosporean Thelohanellus kitauei shows adaptations to nutrient acquisition within its fish host.</title>
        <authorList>
            <person name="Yang Y."/>
            <person name="Xiong J."/>
            <person name="Zhou Z."/>
            <person name="Huo F."/>
            <person name="Miao W."/>
            <person name="Ran C."/>
            <person name="Liu Y."/>
            <person name="Zhang J."/>
            <person name="Feng J."/>
            <person name="Wang M."/>
            <person name="Wang M."/>
            <person name="Wang L."/>
            <person name="Yao B."/>
        </authorList>
    </citation>
    <scope>NUCLEOTIDE SEQUENCE [LARGE SCALE GENOMIC DNA]</scope>
    <source>
        <strain evidence="1">Wuqing</strain>
    </source>
</reference>
<evidence type="ECO:0000313" key="1">
    <source>
        <dbReference type="EMBL" id="KII74980.1"/>
    </source>
</evidence>
<name>A0A0C2NF33_THEKT</name>